<comment type="caution">
    <text evidence="1">The sequence shown here is derived from an EMBL/GenBank/DDBJ whole genome shotgun (WGS) entry which is preliminary data.</text>
</comment>
<evidence type="ECO:0000313" key="1">
    <source>
        <dbReference type="EMBL" id="MBA2876871.1"/>
    </source>
</evidence>
<dbReference type="Proteomes" id="UP000523087">
    <property type="component" value="Unassembled WGS sequence"/>
</dbReference>
<dbReference type="EMBL" id="JACDUT010000020">
    <property type="protein sequence ID" value="MBA2876871.1"/>
    <property type="molecule type" value="Genomic_DNA"/>
</dbReference>
<accession>A0A7V9ZAH6</accession>
<proteinExistence type="predicted"/>
<dbReference type="RefSeq" id="WP_181557522.1">
    <property type="nucleotide sequence ID" value="NZ_JACDUT010000020.1"/>
</dbReference>
<dbReference type="AlphaFoldDB" id="A0A7V9ZAH6"/>
<reference evidence="1 2" key="1">
    <citation type="submission" date="2020-07" db="EMBL/GenBank/DDBJ databases">
        <title>Genomic Encyclopedia of Type Strains, Phase IV (KMG-IV): sequencing the most valuable type-strain genomes for metagenomic binning, comparative biology and taxonomic classification.</title>
        <authorList>
            <person name="Goeker M."/>
        </authorList>
    </citation>
    <scope>NUCLEOTIDE SEQUENCE [LARGE SCALE GENOMIC DNA]</scope>
    <source>
        <strain evidence="1 2">DSM 15730</strain>
    </source>
</reference>
<protein>
    <submittedName>
        <fullName evidence="1">Uncharacterized protein</fullName>
    </submittedName>
</protein>
<sequence length="52" mass="6399">MDRLLQKEIIVELKYELLKVIHQLKDDEYTKEHIMKDLLHILSRLDDEDEHI</sequence>
<gene>
    <name evidence="1" type="ORF">HNR31_003694</name>
</gene>
<keyword evidence="2" id="KW-1185">Reference proteome</keyword>
<organism evidence="1 2">
    <name type="scientific">Thermaerobacillus caldiproteolyticus</name>
    <dbReference type="NCBI Taxonomy" id="247480"/>
    <lineage>
        <taxon>Bacteria</taxon>
        <taxon>Bacillati</taxon>
        <taxon>Bacillota</taxon>
        <taxon>Bacilli</taxon>
        <taxon>Bacillales</taxon>
        <taxon>Anoxybacillaceae</taxon>
        <taxon>Thermaerobacillus</taxon>
    </lineage>
</organism>
<name>A0A7V9ZAH6_9BACL</name>
<evidence type="ECO:0000313" key="2">
    <source>
        <dbReference type="Proteomes" id="UP000523087"/>
    </source>
</evidence>